<comment type="caution">
    <text evidence="3">The sequence shown here is derived from an EMBL/GenBank/DDBJ whole genome shotgun (WGS) entry which is preliminary data.</text>
</comment>
<comment type="similarity">
    <text evidence="1">Belongs to the 'GDXG' lipolytic enzyme family.</text>
</comment>
<evidence type="ECO:0000313" key="4">
    <source>
        <dbReference type="Proteomes" id="UP000187203"/>
    </source>
</evidence>
<organism evidence="3 4">
    <name type="scientific">Corchorus olitorius</name>
    <dbReference type="NCBI Taxonomy" id="93759"/>
    <lineage>
        <taxon>Eukaryota</taxon>
        <taxon>Viridiplantae</taxon>
        <taxon>Streptophyta</taxon>
        <taxon>Embryophyta</taxon>
        <taxon>Tracheophyta</taxon>
        <taxon>Spermatophyta</taxon>
        <taxon>Magnoliopsida</taxon>
        <taxon>eudicotyledons</taxon>
        <taxon>Gunneridae</taxon>
        <taxon>Pentapetalae</taxon>
        <taxon>rosids</taxon>
        <taxon>malvids</taxon>
        <taxon>Malvales</taxon>
        <taxon>Malvaceae</taxon>
        <taxon>Grewioideae</taxon>
        <taxon>Apeibeae</taxon>
        <taxon>Corchorus</taxon>
    </lineage>
</organism>
<evidence type="ECO:0000313" key="3">
    <source>
        <dbReference type="EMBL" id="OMP08693.1"/>
    </source>
</evidence>
<dbReference type="SUPFAM" id="SSF53474">
    <property type="entry name" value="alpha/beta-Hydrolases"/>
    <property type="match status" value="1"/>
</dbReference>
<evidence type="ECO:0000256" key="1">
    <source>
        <dbReference type="ARBA" id="ARBA00010515"/>
    </source>
</evidence>
<dbReference type="EMBL" id="AWUE01012648">
    <property type="protein sequence ID" value="OMP08693.1"/>
    <property type="molecule type" value="Genomic_DNA"/>
</dbReference>
<dbReference type="AlphaFoldDB" id="A0A1R3KNL5"/>
<dbReference type="PANTHER" id="PTHR23024">
    <property type="entry name" value="ARYLACETAMIDE DEACETYLASE"/>
    <property type="match status" value="1"/>
</dbReference>
<keyword evidence="3" id="KW-0378">Hydrolase</keyword>
<dbReference type="Proteomes" id="UP000187203">
    <property type="component" value="Unassembled WGS sequence"/>
</dbReference>
<proteinExistence type="inferred from homology"/>
<dbReference type="Pfam" id="PF07859">
    <property type="entry name" value="Abhydrolase_3"/>
    <property type="match status" value="1"/>
</dbReference>
<dbReference type="InterPro" id="IPR029058">
    <property type="entry name" value="AB_hydrolase_fold"/>
</dbReference>
<dbReference type="GO" id="GO:0016787">
    <property type="term" value="F:hydrolase activity"/>
    <property type="evidence" value="ECO:0007669"/>
    <property type="project" value="UniProtKB-KW"/>
</dbReference>
<dbReference type="InterPro" id="IPR050466">
    <property type="entry name" value="Carboxylest/Gibb_receptor"/>
</dbReference>
<dbReference type="Gene3D" id="3.40.50.1820">
    <property type="entry name" value="alpha/beta hydrolase"/>
    <property type="match status" value="1"/>
</dbReference>
<accession>A0A1R3KNL5</accession>
<sequence>MDPTAKEVVKEVPGLIKVYKDGSVERLLCSPYVPPSPEPDPETGVSSKDITISENPSISARLFLPKLITDHQKLPILVYFHAGAFCLESAFSFLHHRYLNALVSQAKVVAISVEYRLAPEHFLPAAYQDSWAALQWVVDVELSKKDPWLFNHGDFDRIFIGGDSAGANLAHYVALQAGTQGLKCGVKILGAFLSNPYFWGSKSPRSDQRPPIDHHDKSVPSLIWDLVYPSAPGGIDNPLINPFGAGKPSLAGLGCSKILVCVSEKDELSDFGVLYFDEVKKSGWKGEIELFEVKGEGHLFHIVDLGKENSKILIKRLASFLA</sequence>
<dbReference type="PANTHER" id="PTHR23024:SF551">
    <property type="entry name" value="2-HYDROXYISOFLAVANONE DEHYDRATASE-LIKE"/>
    <property type="match status" value="1"/>
</dbReference>
<dbReference type="InterPro" id="IPR013094">
    <property type="entry name" value="AB_hydrolase_3"/>
</dbReference>
<protein>
    <submittedName>
        <fullName evidence="3">Alpha/beta hydrolase-3</fullName>
    </submittedName>
</protein>
<keyword evidence="4" id="KW-1185">Reference proteome</keyword>
<gene>
    <name evidence="3" type="ORF">COLO4_06200</name>
</gene>
<evidence type="ECO:0000259" key="2">
    <source>
        <dbReference type="Pfam" id="PF07859"/>
    </source>
</evidence>
<dbReference type="OrthoDB" id="408631at2759"/>
<dbReference type="STRING" id="93759.A0A1R3KNL5"/>
<name>A0A1R3KNL5_9ROSI</name>
<reference evidence="4" key="1">
    <citation type="submission" date="2013-09" db="EMBL/GenBank/DDBJ databases">
        <title>Corchorus olitorius genome sequencing.</title>
        <authorList>
            <person name="Alam M."/>
            <person name="Haque M.S."/>
            <person name="Islam M.S."/>
            <person name="Emdad E.M."/>
            <person name="Islam M.M."/>
            <person name="Ahmed B."/>
            <person name="Halim A."/>
            <person name="Hossen Q.M.M."/>
            <person name="Hossain M.Z."/>
            <person name="Ahmed R."/>
            <person name="Khan M.M."/>
            <person name="Islam R."/>
            <person name="Rashid M.M."/>
            <person name="Khan S.A."/>
            <person name="Rahman M.S."/>
            <person name="Alam M."/>
            <person name="Yahiya A.S."/>
            <person name="Khan M.S."/>
            <person name="Azam M.S."/>
            <person name="Haque T."/>
            <person name="Lashkar M.Z.H."/>
            <person name="Akhand A.I."/>
            <person name="Morshed G."/>
            <person name="Roy S."/>
            <person name="Uddin K.S."/>
            <person name="Rabeya T."/>
            <person name="Hossain A.S."/>
            <person name="Chowdhury A."/>
            <person name="Snigdha A.R."/>
            <person name="Mortoza M.S."/>
            <person name="Matin S.A."/>
            <person name="Hoque S.M.E."/>
            <person name="Islam M.K."/>
            <person name="Roy D.K."/>
            <person name="Haider R."/>
            <person name="Moosa M.M."/>
            <person name="Elias S.M."/>
            <person name="Hasan A.M."/>
            <person name="Jahan S."/>
            <person name="Shafiuddin M."/>
            <person name="Mahmood N."/>
            <person name="Shommy N.S."/>
        </authorList>
    </citation>
    <scope>NUCLEOTIDE SEQUENCE [LARGE SCALE GENOMIC DNA]</scope>
    <source>
        <strain evidence="4">cv. O-4</strain>
    </source>
</reference>
<feature type="domain" description="Alpha/beta hydrolase fold-3" evidence="2">
    <location>
        <begin position="77"/>
        <end position="301"/>
    </location>
</feature>